<comment type="caution">
    <text evidence="1">The sequence shown here is derived from an EMBL/GenBank/DDBJ whole genome shotgun (WGS) entry which is preliminary data.</text>
</comment>
<evidence type="ECO:0000313" key="1">
    <source>
        <dbReference type="EMBL" id="KAF6276662.1"/>
    </source>
</evidence>
<accession>A0A7J7RKJ2</accession>
<sequence>MTHTVHQGADAQCRSCPRWSVCSHRGSSAQPQARLTAASTAVMAGASPASSAVLRISDCSLGLVPAGKWTSPRVPRLPEGCLMASLGPIPRRVGLSQQVDIPQGIPDCKRAQARLSTRPLVSTIKIKVKKEKICAQHFHGGFSLKIDHFSYFLILSNET</sequence>
<name>A0A7J7RKJ2_MYOMY</name>
<dbReference type="AlphaFoldDB" id="A0A7J7RKJ2"/>
<dbReference type="Proteomes" id="UP000527355">
    <property type="component" value="Unassembled WGS sequence"/>
</dbReference>
<reference evidence="1 2" key="1">
    <citation type="journal article" date="2020" name="Nature">
        <title>Six reference-quality genomes reveal evolution of bat adaptations.</title>
        <authorList>
            <person name="Jebb D."/>
            <person name="Huang Z."/>
            <person name="Pippel M."/>
            <person name="Hughes G.M."/>
            <person name="Lavrichenko K."/>
            <person name="Devanna P."/>
            <person name="Winkler S."/>
            <person name="Jermiin L.S."/>
            <person name="Skirmuntt E.C."/>
            <person name="Katzourakis A."/>
            <person name="Burkitt-Gray L."/>
            <person name="Ray D.A."/>
            <person name="Sullivan K.A.M."/>
            <person name="Roscito J.G."/>
            <person name="Kirilenko B.M."/>
            <person name="Davalos L.M."/>
            <person name="Corthals A.P."/>
            <person name="Power M.L."/>
            <person name="Jones G."/>
            <person name="Ransome R.D."/>
            <person name="Dechmann D.K.N."/>
            <person name="Locatelli A.G."/>
            <person name="Puechmaille S.J."/>
            <person name="Fedrigo O."/>
            <person name="Jarvis E.D."/>
            <person name="Hiller M."/>
            <person name="Vernes S.C."/>
            <person name="Myers E.W."/>
            <person name="Teeling E.C."/>
        </authorList>
    </citation>
    <scope>NUCLEOTIDE SEQUENCE [LARGE SCALE GENOMIC DNA]</scope>
    <source>
        <strain evidence="1">MMyoMyo1</strain>
        <tissue evidence="1">Flight muscle</tissue>
    </source>
</reference>
<gene>
    <name evidence="1" type="ORF">mMyoMyo1_010299</name>
</gene>
<keyword evidence="2" id="KW-1185">Reference proteome</keyword>
<proteinExistence type="predicted"/>
<evidence type="ECO:0000313" key="2">
    <source>
        <dbReference type="Proteomes" id="UP000527355"/>
    </source>
</evidence>
<protein>
    <submittedName>
        <fullName evidence="1">Uncharacterized protein</fullName>
    </submittedName>
</protein>
<organism evidence="1 2">
    <name type="scientific">Myotis myotis</name>
    <name type="common">Greater mouse-eared bat</name>
    <name type="synonym">Vespertilio myotis</name>
    <dbReference type="NCBI Taxonomy" id="51298"/>
    <lineage>
        <taxon>Eukaryota</taxon>
        <taxon>Metazoa</taxon>
        <taxon>Chordata</taxon>
        <taxon>Craniata</taxon>
        <taxon>Vertebrata</taxon>
        <taxon>Euteleostomi</taxon>
        <taxon>Mammalia</taxon>
        <taxon>Eutheria</taxon>
        <taxon>Laurasiatheria</taxon>
        <taxon>Chiroptera</taxon>
        <taxon>Yangochiroptera</taxon>
        <taxon>Vespertilionidae</taxon>
        <taxon>Myotis</taxon>
    </lineage>
</organism>
<dbReference type="EMBL" id="JABWUV010000026">
    <property type="protein sequence ID" value="KAF6276662.1"/>
    <property type="molecule type" value="Genomic_DNA"/>
</dbReference>